<dbReference type="AlphaFoldDB" id="U5VXC7"/>
<dbReference type="InterPro" id="IPR021401">
    <property type="entry name" value="DUF3040"/>
</dbReference>
<dbReference type="Proteomes" id="UP000017746">
    <property type="component" value="Chromosome"/>
</dbReference>
<keyword evidence="1" id="KW-0812">Transmembrane</keyword>
<protein>
    <recommendedName>
        <fullName evidence="4">DUF3040 domain-containing protein</fullName>
    </recommendedName>
</protein>
<dbReference type="PATRIC" id="fig|1246995.3.peg.3294"/>
<proteinExistence type="predicted"/>
<dbReference type="RefSeq" id="WP_023361604.1">
    <property type="nucleotide sequence ID" value="NC_022657.1"/>
</dbReference>
<dbReference type="STRING" id="1246995.AFR_16235"/>
<dbReference type="EMBL" id="CP006272">
    <property type="protein sequence ID" value="AGZ41529.1"/>
    <property type="molecule type" value="Genomic_DNA"/>
</dbReference>
<accession>U5VXC7</accession>
<dbReference type="HOGENOM" id="CLU_2535035_0_0_11"/>
<keyword evidence="1" id="KW-0472">Membrane</keyword>
<keyword evidence="1" id="KW-1133">Transmembrane helix</keyword>
<feature type="transmembrane region" description="Helical" evidence="1">
    <location>
        <begin position="43"/>
        <end position="72"/>
    </location>
</feature>
<dbReference type="KEGG" id="afs:AFR_16235"/>
<organism evidence="2 3">
    <name type="scientific">Actinoplanes friuliensis DSM 7358</name>
    <dbReference type="NCBI Taxonomy" id="1246995"/>
    <lineage>
        <taxon>Bacteria</taxon>
        <taxon>Bacillati</taxon>
        <taxon>Actinomycetota</taxon>
        <taxon>Actinomycetes</taxon>
        <taxon>Micromonosporales</taxon>
        <taxon>Micromonosporaceae</taxon>
        <taxon>Actinoplanes</taxon>
    </lineage>
</organism>
<keyword evidence="3" id="KW-1185">Reference proteome</keyword>
<dbReference type="OrthoDB" id="3298468at2"/>
<sequence>MLSSYDRRRFNEIVAGLLAEDPSFTDRQAGPPREVRPRPVLALLLWISIPFVIALGGWTGLLVAAVAGGYGVHLARRGRTRKD</sequence>
<evidence type="ECO:0000313" key="2">
    <source>
        <dbReference type="EMBL" id="AGZ41529.1"/>
    </source>
</evidence>
<dbReference type="Pfam" id="PF11239">
    <property type="entry name" value="DUF3040"/>
    <property type="match status" value="1"/>
</dbReference>
<name>U5VXC7_9ACTN</name>
<reference evidence="2 3" key="1">
    <citation type="journal article" date="2014" name="J. Biotechnol.">
        <title>Complete genome sequence of the actinobacterium Actinoplanes friuliensis HAG 010964, producer of the lipopeptide antibiotic friulimycin.</title>
        <authorList>
            <person name="Ruckert C."/>
            <person name="Szczepanowski R."/>
            <person name="Albersmeier A."/>
            <person name="Goesmann A."/>
            <person name="Fischer N."/>
            <person name="Steinkamper A."/>
            <person name="Puhler A."/>
            <person name="Biener R."/>
            <person name="Schwartz D."/>
            <person name="Kalinowski J."/>
        </authorList>
    </citation>
    <scope>NUCLEOTIDE SEQUENCE [LARGE SCALE GENOMIC DNA]</scope>
    <source>
        <strain evidence="2 3">DSM 7358</strain>
    </source>
</reference>
<evidence type="ECO:0000256" key="1">
    <source>
        <dbReference type="SAM" id="Phobius"/>
    </source>
</evidence>
<evidence type="ECO:0000313" key="3">
    <source>
        <dbReference type="Proteomes" id="UP000017746"/>
    </source>
</evidence>
<gene>
    <name evidence="2" type="ORF">AFR_16235</name>
</gene>
<evidence type="ECO:0008006" key="4">
    <source>
        <dbReference type="Google" id="ProtNLM"/>
    </source>
</evidence>